<dbReference type="Pfam" id="PF18599">
    <property type="entry name" value="LCIB_C_CA"/>
    <property type="match status" value="1"/>
</dbReference>
<gene>
    <name evidence="3" type="ORF">KFL_002100040</name>
</gene>
<feature type="domain" description="Limiting CO2-inducible protein B/C beta carbonyic anhydrase" evidence="2">
    <location>
        <begin position="204"/>
        <end position="434"/>
    </location>
</feature>
<dbReference type="EMBL" id="DF237159">
    <property type="protein sequence ID" value="GAQ84874.1"/>
    <property type="molecule type" value="Genomic_DNA"/>
</dbReference>
<accession>A0A1Y1I1S9</accession>
<feature type="compositionally biased region" description="Low complexity" evidence="1">
    <location>
        <begin position="138"/>
        <end position="147"/>
    </location>
</feature>
<dbReference type="OMA" id="PSMEFIA"/>
<feature type="region of interest" description="Disordered" evidence="1">
    <location>
        <begin position="166"/>
        <end position="187"/>
    </location>
</feature>
<organism evidence="3 4">
    <name type="scientific">Klebsormidium nitens</name>
    <name type="common">Green alga</name>
    <name type="synonym">Ulothrix nitens</name>
    <dbReference type="NCBI Taxonomy" id="105231"/>
    <lineage>
        <taxon>Eukaryota</taxon>
        <taxon>Viridiplantae</taxon>
        <taxon>Streptophyta</taxon>
        <taxon>Klebsormidiophyceae</taxon>
        <taxon>Klebsormidiales</taxon>
        <taxon>Klebsormidiaceae</taxon>
        <taxon>Klebsormidium</taxon>
    </lineage>
</organism>
<feature type="region of interest" description="Disordered" evidence="1">
    <location>
        <begin position="138"/>
        <end position="157"/>
    </location>
</feature>
<proteinExistence type="predicted"/>
<evidence type="ECO:0000256" key="1">
    <source>
        <dbReference type="SAM" id="MobiDB-lite"/>
    </source>
</evidence>
<protein>
    <recommendedName>
        <fullName evidence="2">Limiting CO2-inducible protein B/C beta carbonyic anhydrase domain-containing protein</fullName>
    </recommendedName>
</protein>
<dbReference type="STRING" id="105231.A0A1Y1I1S9"/>
<evidence type="ECO:0000313" key="4">
    <source>
        <dbReference type="Proteomes" id="UP000054558"/>
    </source>
</evidence>
<feature type="compositionally biased region" description="Pro residues" evidence="1">
    <location>
        <begin position="148"/>
        <end position="157"/>
    </location>
</feature>
<dbReference type="OrthoDB" id="2014244at2759"/>
<name>A0A1Y1I1S9_KLENI</name>
<keyword evidence="4" id="KW-1185">Reference proteome</keyword>
<evidence type="ECO:0000313" key="3">
    <source>
        <dbReference type="EMBL" id="GAQ84874.1"/>
    </source>
</evidence>
<dbReference type="PANTHER" id="PTHR38016">
    <property type="entry name" value="UNNAMED PRODUCT"/>
    <property type="match status" value="1"/>
</dbReference>
<dbReference type="InterPro" id="IPR040703">
    <property type="entry name" value="LCIB/C_CA"/>
</dbReference>
<dbReference type="PANTHER" id="PTHR38016:SF1">
    <property type="entry name" value="LIMITING CO2-INDUCIBLE PROTEIN B_C BETA CARBONYIC ANHYDRASE DOMAIN-CONTAINING PROTEIN"/>
    <property type="match status" value="1"/>
</dbReference>
<dbReference type="AlphaFoldDB" id="A0A1Y1I1S9"/>
<sequence>MAAATHAAAGRVMSLESTVLGAAQPVHTEFAGLPLSSDRGRGNLLSTRRSSVWVPLNGQRVRPVCALNGSKNVSAPAQVSVEATPVPAQRPQTVASVQAAPPLAYVNSSQQYLPAVLVGAGLAAAFYALFGNKQQAPAPALAGNAPAAPAPPAPAPQPIVIKIEQPQTTSGGGSSVASKAAPTDATRKARDTMAKYFPVVQKDTDFLGKVSEALEDLGFNRNNCIALVDACRDEITRGLVQNIDEIYGESFNISGLGGYVNCGKTGLGAGMAHSPTLPDRDQDGKIREKYVFFAFPHVAVSADGAEGMVQRIGREKISSACGALIAIQGEAKGWSGDAQYPDDIEYTILRNKVLHKQSCLCNMATQTPSLMDVTKTALDVITEDLNDLLSKVVDPAKADFAVVTGIQIHAGTSEAPDDQNQFVDYVAPGTMYAVVNGQGYSLDWRWENGSVISKKMPAGTPDKVPALELIGAK</sequence>
<reference evidence="3 4" key="1">
    <citation type="journal article" date="2014" name="Nat. Commun.">
        <title>Klebsormidium flaccidum genome reveals primary factors for plant terrestrial adaptation.</title>
        <authorList>
            <person name="Hori K."/>
            <person name="Maruyama F."/>
            <person name="Fujisawa T."/>
            <person name="Togashi T."/>
            <person name="Yamamoto N."/>
            <person name="Seo M."/>
            <person name="Sato S."/>
            <person name="Yamada T."/>
            <person name="Mori H."/>
            <person name="Tajima N."/>
            <person name="Moriyama T."/>
            <person name="Ikeuchi M."/>
            <person name="Watanabe M."/>
            <person name="Wada H."/>
            <person name="Kobayashi K."/>
            <person name="Saito M."/>
            <person name="Masuda T."/>
            <person name="Sasaki-Sekimoto Y."/>
            <person name="Mashiguchi K."/>
            <person name="Awai K."/>
            <person name="Shimojima M."/>
            <person name="Masuda S."/>
            <person name="Iwai M."/>
            <person name="Nobusawa T."/>
            <person name="Narise T."/>
            <person name="Kondo S."/>
            <person name="Saito H."/>
            <person name="Sato R."/>
            <person name="Murakawa M."/>
            <person name="Ihara Y."/>
            <person name="Oshima-Yamada Y."/>
            <person name="Ohtaka K."/>
            <person name="Satoh M."/>
            <person name="Sonobe K."/>
            <person name="Ishii M."/>
            <person name="Ohtani R."/>
            <person name="Kanamori-Sato M."/>
            <person name="Honoki R."/>
            <person name="Miyazaki D."/>
            <person name="Mochizuki H."/>
            <person name="Umetsu J."/>
            <person name="Higashi K."/>
            <person name="Shibata D."/>
            <person name="Kamiya Y."/>
            <person name="Sato N."/>
            <person name="Nakamura Y."/>
            <person name="Tabata S."/>
            <person name="Ida S."/>
            <person name="Kurokawa K."/>
            <person name="Ohta H."/>
        </authorList>
    </citation>
    <scope>NUCLEOTIDE SEQUENCE [LARGE SCALE GENOMIC DNA]</scope>
    <source>
        <strain evidence="3 4">NIES-2285</strain>
    </source>
</reference>
<evidence type="ECO:0000259" key="2">
    <source>
        <dbReference type="Pfam" id="PF18599"/>
    </source>
</evidence>
<dbReference type="Proteomes" id="UP000054558">
    <property type="component" value="Unassembled WGS sequence"/>
</dbReference>